<accession>A0A5C8LQ98</accession>
<dbReference type="Pfam" id="PF10982">
    <property type="entry name" value="DUF2789"/>
    <property type="match status" value="1"/>
</dbReference>
<evidence type="ECO:0000313" key="2">
    <source>
        <dbReference type="Proteomes" id="UP000321814"/>
    </source>
</evidence>
<dbReference type="EMBL" id="VRLR01000010">
    <property type="protein sequence ID" value="TXK79551.1"/>
    <property type="molecule type" value="Genomic_DNA"/>
</dbReference>
<dbReference type="InterPro" id="IPR021250">
    <property type="entry name" value="DUF2789"/>
</dbReference>
<dbReference type="Gene3D" id="1.10.10.1130">
    <property type="entry name" value="Uncharacterised protein PF10982, DUF2789"/>
    <property type="match status" value="1"/>
</dbReference>
<dbReference type="Proteomes" id="UP000321814">
    <property type="component" value="Unassembled WGS sequence"/>
</dbReference>
<dbReference type="OrthoDB" id="5828847at2"/>
<dbReference type="AlphaFoldDB" id="A0A5C8LQ98"/>
<proteinExistence type="predicted"/>
<organism evidence="1 2">
    <name type="scientific">Rheinheimera tangshanensis</name>
    <dbReference type="NCBI Taxonomy" id="400153"/>
    <lineage>
        <taxon>Bacteria</taxon>
        <taxon>Pseudomonadati</taxon>
        <taxon>Pseudomonadota</taxon>
        <taxon>Gammaproteobacteria</taxon>
        <taxon>Chromatiales</taxon>
        <taxon>Chromatiaceae</taxon>
        <taxon>Rheinheimera</taxon>
    </lineage>
</organism>
<reference evidence="1 2" key="1">
    <citation type="submission" date="2019-08" db="EMBL/GenBank/DDBJ databases">
        <title>Draft genome analysis of Rheinheimera tangshanensis isolated from the roots of fresh rice plants (Oryza sativa).</title>
        <authorList>
            <person name="Yu Q."/>
            <person name="Qi Y."/>
            <person name="Zhang H."/>
            <person name="Pu J."/>
        </authorList>
    </citation>
    <scope>NUCLEOTIDE SEQUENCE [LARGE SCALE GENOMIC DNA]</scope>
    <source>
        <strain evidence="1 2">JA3-B52</strain>
    </source>
</reference>
<sequence>MDMTTHDIPTLFAQLGLDNSPSAIKAFIASHKIPADLSLAQASFWTDAQASFLAENLKQDADWSEVIDQLNVMLR</sequence>
<protein>
    <submittedName>
        <fullName evidence="1">DUF2789 domain-containing protein</fullName>
    </submittedName>
</protein>
<gene>
    <name evidence="1" type="ORF">FU839_14495</name>
</gene>
<keyword evidence="2" id="KW-1185">Reference proteome</keyword>
<evidence type="ECO:0000313" key="1">
    <source>
        <dbReference type="EMBL" id="TXK79551.1"/>
    </source>
</evidence>
<dbReference type="InterPro" id="IPR038086">
    <property type="entry name" value="DUF2789_sf"/>
</dbReference>
<name>A0A5C8LQ98_9GAMM</name>
<comment type="caution">
    <text evidence="1">The sequence shown here is derived from an EMBL/GenBank/DDBJ whole genome shotgun (WGS) entry which is preliminary data.</text>
</comment>
<dbReference type="RefSeq" id="WP_147904941.1">
    <property type="nucleotide sequence ID" value="NZ_BAAAGC010000002.1"/>
</dbReference>